<proteinExistence type="predicted"/>
<dbReference type="AlphaFoldDB" id="I0JMD8"/>
<dbReference type="Proteomes" id="UP000007397">
    <property type="component" value="Chromosome"/>
</dbReference>
<name>I0JMD8_HALH3</name>
<organism evidence="1 2">
    <name type="scientific">Halobacillus halophilus (strain ATCC 35676 / DSM 2266 / JCM 20832 / KCTC 3685 / LMG 17431 / NBRC 102448 / NCIMB 2269)</name>
    <name type="common">Sporosarcina halophila</name>
    <dbReference type="NCBI Taxonomy" id="866895"/>
    <lineage>
        <taxon>Bacteria</taxon>
        <taxon>Bacillati</taxon>
        <taxon>Bacillota</taxon>
        <taxon>Bacilli</taxon>
        <taxon>Bacillales</taxon>
        <taxon>Bacillaceae</taxon>
        <taxon>Halobacillus</taxon>
    </lineage>
</organism>
<evidence type="ECO:0000313" key="1">
    <source>
        <dbReference type="EMBL" id="CCG45308.1"/>
    </source>
</evidence>
<reference evidence="1 2" key="1">
    <citation type="journal article" date="2013" name="Environ. Microbiol.">
        <title>Chloride and organic osmolytes: a hybrid strategy to cope with elevated salinities by the moderately halophilic, chloride-dependent bacterium Halobacillus halophilus.</title>
        <authorList>
            <person name="Saum S.H."/>
            <person name="Pfeiffer F."/>
            <person name="Palm P."/>
            <person name="Rampp M."/>
            <person name="Schuster S.C."/>
            <person name="Muller V."/>
            <person name="Oesterhelt D."/>
        </authorList>
    </citation>
    <scope>NUCLEOTIDE SEQUENCE [LARGE SCALE GENOMIC DNA]</scope>
    <source>
        <strain evidence="2">ATCC 35676 / DSM 2266 / JCM 20832 / KCTC 3685 / LMG 17431 / NBRC 102448 / NCIMB 2269</strain>
    </source>
</reference>
<sequence length="31" mass="3698">MTNGIFVNKHEHYLPELLDSRIMKNMDPIKL</sequence>
<keyword evidence="2" id="KW-1185">Reference proteome</keyword>
<evidence type="ECO:0000313" key="2">
    <source>
        <dbReference type="Proteomes" id="UP000007397"/>
    </source>
</evidence>
<dbReference type="HOGENOM" id="CLU_3396835_0_0_9"/>
<dbReference type="KEGG" id="hhd:HBHAL_2960"/>
<accession>I0JMD8</accession>
<dbReference type="EMBL" id="HE717023">
    <property type="protein sequence ID" value="CCG45308.1"/>
    <property type="molecule type" value="Genomic_DNA"/>
</dbReference>
<protein>
    <submittedName>
        <fullName evidence="1">Uncharacterized protein</fullName>
    </submittedName>
</protein>
<gene>
    <name evidence="1" type="ordered locus">HBHAL_2960</name>
</gene>